<proteinExistence type="predicted"/>
<organism evidence="1">
    <name type="scientific">Rhizophora mucronata</name>
    <name type="common">Asiatic mangrove</name>
    <dbReference type="NCBI Taxonomy" id="61149"/>
    <lineage>
        <taxon>Eukaryota</taxon>
        <taxon>Viridiplantae</taxon>
        <taxon>Streptophyta</taxon>
        <taxon>Embryophyta</taxon>
        <taxon>Tracheophyta</taxon>
        <taxon>Spermatophyta</taxon>
        <taxon>Magnoliopsida</taxon>
        <taxon>eudicotyledons</taxon>
        <taxon>Gunneridae</taxon>
        <taxon>Pentapetalae</taxon>
        <taxon>rosids</taxon>
        <taxon>fabids</taxon>
        <taxon>Malpighiales</taxon>
        <taxon>Rhizophoraceae</taxon>
        <taxon>Rhizophora</taxon>
    </lineage>
</organism>
<protein>
    <submittedName>
        <fullName evidence="1">Uncharacterized protein</fullName>
    </submittedName>
</protein>
<name>A0A2P2P472_RHIMU</name>
<dbReference type="EMBL" id="GGEC01068937">
    <property type="protein sequence ID" value="MBX49421.1"/>
    <property type="molecule type" value="Transcribed_RNA"/>
</dbReference>
<sequence length="24" mass="2704">MDAQNLCFYLILGRDPLSASFISE</sequence>
<evidence type="ECO:0000313" key="1">
    <source>
        <dbReference type="EMBL" id="MBX49421.1"/>
    </source>
</evidence>
<reference evidence="1" key="1">
    <citation type="submission" date="2018-02" db="EMBL/GenBank/DDBJ databases">
        <title>Rhizophora mucronata_Transcriptome.</title>
        <authorList>
            <person name="Meera S.P."/>
            <person name="Sreeshan A."/>
            <person name="Augustine A."/>
        </authorList>
    </citation>
    <scope>NUCLEOTIDE SEQUENCE</scope>
    <source>
        <tissue evidence="1">Leaf</tissue>
    </source>
</reference>
<accession>A0A2P2P472</accession>
<dbReference type="AlphaFoldDB" id="A0A2P2P472"/>